<comment type="caution">
    <text evidence="2">The sequence shown here is derived from an EMBL/GenBank/DDBJ whole genome shotgun (WGS) entry which is preliminary data.</text>
</comment>
<name>A0A2S9MHR3_9BURK</name>
<dbReference type="EMBL" id="PVGH01000080">
    <property type="protein sequence ID" value="PRF58045.1"/>
    <property type="molecule type" value="Genomic_DNA"/>
</dbReference>
<reference evidence="2 3" key="1">
    <citation type="submission" date="2018-03" db="EMBL/GenBank/DDBJ databases">
        <authorList>
            <person name="Keele B.F."/>
        </authorList>
    </citation>
    <scope>NUCLEOTIDE SEQUENCE [LARGE SCALE GENOMIC DNA]</scope>
    <source>
        <strain evidence="2 3">AU19729</strain>
    </source>
</reference>
<feature type="region of interest" description="Disordered" evidence="1">
    <location>
        <begin position="46"/>
        <end position="78"/>
    </location>
</feature>
<dbReference type="Proteomes" id="UP000238982">
    <property type="component" value="Unassembled WGS sequence"/>
</dbReference>
<evidence type="ECO:0000313" key="3">
    <source>
        <dbReference type="Proteomes" id="UP000238982"/>
    </source>
</evidence>
<protein>
    <submittedName>
        <fullName evidence="2">Uncharacterized protein</fullName>
    </submittedName>
</protein>
<feature type="compositionally biased region" description="Basic and acidic residues" evidence="1">
    <location>
        <begin position="50"/>
        <end position="60"/>
    </location>
</feature>
<proteinExistence type="predicted"/>
<sequence length="78" mass="8495">MRHGLPSPWVAGRTDYARWRGFGMPADEKCRNTGHASCVVMSATDTAAGRFERPRGRPARDGPPMEGGRVSRARVDGP</sequence>
<evidence type="ECO:0000313" key="2">
    <source>
        <dbReference type="EMBL" id="PRF58045.1"/>
    </source>
</evidence>
<dbReference type="AlphaFoldDB" id="A0A2S9MHR3"/>
<organism evidence="2 3">
    <name type="scientific">Burkholderia multivorans</name>
    <dbReference type="NCBI Taxonomy" id="87883"/>
    <lineage>
        <taxon>Bacteria</taxon>
        <taxon>Pseudomonadati</taxon>
        <taxon>Pseudomonadota</taxon>
        <taxon>Betaproteobacteria</taxon>
        <taxon>Burkholderiales</taxon>
        <taxon>Burkholderiaceae</taxon>
        <taxon>Burkholderia</taxon>
        <taxon>Burkholderia cepacia complex</taxon>
    </lineage>
</organism>
<evidence type="ECO:0000256" key="1">
    <source>
        <dbReference type="SAM" id="MobiDB-lite"/>
    </source>
</evidence>
<gene>
    <name evidence="2" type="ORF">C6Q15_20340</name>
</gene>
<accession>A0A2S9MHR3</accession>